<dbReference type="EMBL" id="JH711582">
    <property type="protein sequence ID" value="EIW78525.1"/>
    <property type="molecule type" value="Genomic_DNA"/>
</dbReference>
<evidence type="ECO:0000313" key="2">
    <source>
        <dbReference type="Proteomes" id="UP000053558"/>
    </source>
</evidence>
<keyword evidence="2" id="KW-1185">Reference proteome</keyword>
<dbReference type="OrthoDB" id="3365698at2759"/>
<dbReference type="SUPFAM" id="SSF52047">
    <property type="entry name" value="RNI-like"/>
    <property type="match status" value="1"/>
</dbReference>
<dbReference type="AlphaFoldDB" id="A0A5M3MIQ4"/>
<comment type="caution">
    <text evidence="1">The sequence shown here is derived from an EMBL/GenBank/DDBJ whole genome shotgun (WGS) entry which is preliminary data.</text>
</comment>
<protein>
    <submittedName>
        <fullName evidence="1">Uncharacterized protein</fullName>
    </submittedName>
</protein>
<dbReference type="SUPFAM" id="SSF81383">
    <property type="entry name" value="F-box domain"/>
    <property type="match status" value="1"/>
</dbReference>
<dbReference type="RefSeq" id="XP_007771543.1">
    <property type="nucleotide sequence ID" value="XM_007773353.1"/>
</dbReference>
<organism evidence="1 2">
    <name type="scientific">Coniophora puteana (strain RWD-64-598)</name>
    <name type="common">Brown rot fungus</name>
    <dbReference type="NCBI Taxonomy" id="741705"/>
    <lineage>
        <taxon>Eukaryota</taxon>
        <taxon>Fungi</taxon>
        <taxon>Dikarya</taxon>
        <taxon>Basidiomycota</taxon>
        <taxon>Agaricomycotina</taxon>
        <taxon>Agaricomycetes</taxon>
        <taxon>Agaricomycetidae</taxon>
        <taxon>Boletales</taxon>
        <taxon>Coniophorineae</taxon>
        <taxon>Coniophoraceae</taxon>
        <taxon>Coniophora</taxon>
    </lineage>
</organism>
<dbReference type="GeneID" id="19202099"/>
<dbReference type="OMA" id="RSNCHIR"/>
<dbReference type="KEGG" id="cput:CONPUDRAFT_145722"/>
<sequence length="392" mass="44070">MSFVFKVDEDCRIADADSRLVLVRAAIARLQEIEAALTLSVECKTAIDSLAPMFPASISNLPPEILAEVFTHTLAPCPYVEPSVSCSPIVLVRVCRRWRDVALATPRLWSSLHVSLSKVYQSCWTGYSHWLMRAKAAPTSLRILCDVDPTSLDPTQHTQLSSRLEPLISRCSNVCLHGIPIDGLLSHVPKLTHLELSGSQRNVARTSFAVSNIVPRLTSASLHFMAYEVDDHQSLARFQLPWMQLTDLRVHFILLSSTMFLTIIGMCPSLTVLCASCVSTTDDVELGRHVHRHGGLDECISHPTLRHLEMKVLRPRLDVLFSALELPALRILDLSFCLRERDIWPHEEFAAFVRRSECTLDTLTIRQNKTAHPFKEAYERLLCKHVVMLPPA</sequence>
<dbReference type="Gene3D" id="3.80.10.10">
    <property type="entry name" value="Ribonuclease Inhibitor"/>
    <property type="match status" value="1"/>
</dbReference>
<proteinExistence type="predicted"/>
<reference evidence="2" key="1">
    <citation type="journal article" date="2012" name="Science">
        <title>The Paleozoic origin of enzymatic lignin decomposition reconstructed from 31 fungal genomes.</title>
        <authorList>
            <person name="Floudas D."/>
            <person name="Binder M."/>
            <person name="Riley R."/>
            <person name="Barry K."/>
            <person name="Blanchette R.A."/>
            <person name="Henrissat B."/>
            <person name="Martinez A.T."/>
            <person name="Otillar R."/>
            <person name="Spatafora J.W."/>
            <person name="Yadav J.S."/>
            <person name="Aerts A."/>
            <person name="Benoit I."/>
            <person name="Boyd A."/>
            <person name="Carlson A."/>
            <person name="Copeland A."/>
            <person name="Coutinho P.M."/>
            <person name="de Vries R.P."/>
            <person name="Ferreira P."/>
            <person name="Findley K."/>
            <person name="Foster B."/>
            <person name="Gaskell J."/>
            <person name="Glotzer D."/>
            <person name="Gorecki P."/>
            <person name="Heitman J."/>
            <person name="Hesse C."/>
            <person name="Hori C."/>
            <person name="Igarashi K."/>
            <person name="Jurgens J.A."/>
            <person name="Kallen N."/>
            <person name="Kersten P."/>
            <person name="Kohler A."/>
            <person name="Kuees U."/>
            <person name="Kumar T.K.A."/>
            <person name="Kuo A."/>
            <person name="LaButti K."/>
            <person name="Larrondo L.F."/>
            <person name="Lindquist E."/>
            <person name="Ling A."/>
            <person name="Lombard V."/>
            <person name="Lucas S."/>
            <person name="Lundell T."/>
            <person name="Martin R."/>
            <person name="McLaughlin D.J."/>
            <person name="Morgenstern I."/>
            <person name="Morin E."/>
            <person name="Murat C."/>
            <person name="Nagy L.G."/>
            <person name="Nolan M."/>
            <person name="Ohm R.A."/>
            <person name="Patyshakuliyeva A."/>
            <person name="Rokas A."/>
            <person name="Ruiz-Duenas F.J."/>
            <person name="Sabat G."/>
            <person name="Salamov A."/>
            <person name="Samejima M."/>
            <person name="Schmutz J."/>
            <person name="Slot J.C."/>
            <person name="St John F."/>
            <person name="Stenlid J."/>
            <person name="Sun H."/>
            <person name="Sun S."/>
            <person name="Syed K."/>
            <person name="Tsang A."/>
            <person name="Wiebenga A."/>
            <person name="Young D."/>
            <person name="Pisabarro A."/>
            <person name="Eastwood D.C."/>
            <person name="Martin F."/>
            <person name="Cullen D."/>
            <person name="Grigoriev I.V."/>
            <person name="Hibbett D.S."/>
        </authorList>
    </citation>
    <scope>NUCLEOTIDE SEQUENCE [LARGE SCALE GENOMIC DNA]</scope>
    <source>
        <strain evidence="2">RWD-64-598 SS2</strain>
    </source>
</reference>
<dbReference type="Gene3D" id="1.20.1280.50">
    <property type="match status" value="1"/>
</dbReference>
<dbReference type="InterPro" id="IPR032675">
    <property type="entry name" value="LRR_dom_sf"/>
</dbReference>
<name>A0A5M3MIQ4_CONPW</name>
<gene>
    <name evidence="1" type="ORF">CONPUDRAFT_145722</name>
</gene>
<evidence type="ECO:0000313" key="1">
    <source>
        <dbReference type="EMBL" id="EIW78525.1"/>
    </source>
</evidence>
<dbReference type="Proteomes" id="UP000053558">
    <property type="component" value="Unassembled WGS sequence"/>
</dbReference>
<accession>A0A5M3MIQ4</accession>
<dbReference type="InterPro" id="IPR036047">
    <property type="entry name" value="F-box-like_dom_sf"/>
</dbReference>